<dbReference type="AlphaFoldDB" id="A0A8K0G0W6"/>
<name>A0A8K0G0W6_IGNLU</name>
<organism evidence="1 2">
    <name type="scientific">Ignelater luminosus</name>
    <name type="common">Cucubano</name>
    <name type="synonym">Pyrophorus luminosus</name>
    <dbReference type="NCBI Taxonomy" id="2038154"/>
    <lineage>
        <taxon>Eukaryota</taxon>
        <taxon>Metazoa</taxon>
        <taxon>Ecdysozoa</taxon>
        <taxon>Arthropoda</taxon>
        <taxon>Hexapoda</taxon>
        <taxon>Insecta</taxon>
        <taxon>Pterygota</taxon>
        <taxon>Neoptera</taxon>
        <taxon>Endopterygota</taxon>
        <taxon>Coleoptera</taxon>
        <taxon>Polyphaga</taxon>
        <taxon>Elateriformia</taxon>
        <taxon>Elateroidea</taxon>
        <taxon>Elateridae</taxon>
        <taxon>Agrypninae</taxon>
        <taxon>Pyrophorini</taxon>
        <taxon>Ignelater</taxon>
    </lineage>
</organism>
<protein>
    <submittedName>
        <fullName evidence="1">Uncharacterized protein</fullName>
    </submittedName>
</protein>
<evidence type="ECO:0000313" key="2">
    <source>
        <dbReference type="Proteomes" id="UP000801492"/>
    </source>
</evidence>
<dbReference type="Proteomes" id="UP000801492">
    <property type="component" value="Unassembled WGS sequence"/>
</dbReference>
<proteinExistence type="predicted"/>
<accession>A0A8K0G0W6</accession>
<dbReference type="EMBL" id="VTPC01090711">
    <property type="protein sequence ID" value="KAF2881639.1"/>
    <property type="molecule type" value="Genomic_DNA"/>
</dbReference>
<keyword evidence="2" id="KW-1185">Reference proteome</keyword>
<gene>
    <name evidence="1" type="ORF">ILUMI_24496</name>
</gene>
<evidence type="ECO:0000313" key="1">
    <source>
        <dbReference type="EMBL" id="KAF2881639.1"/>
    </source>
</evidence>
<reference evidence="1" key="1">
    <citation type="submission" date="2019-08" db="EMBL/GenBank/DDBJ databases">
        <title>The genome of the North American firefly Photinus pyralis.</title>
        <authorList>
            <consortium name="Photinus pyralis genome working group"/>
            <person name="Fallon T.R."/>
            <person name="Sander Lower S.E."/>
            <person name="Weng J.-K."/>
        </authorList>
    </citation>
    <scope>NUCLEOTIDE SEQUENCE</scope>
    <source>
        <strain evidence="1">TRF0915ILg1</strain>
        <tissue evidence="1">Whole body</tissue>
    </source>
</reference>
<comment type="caution">
    <text evidence="1">The sequence shown here is derived from an EMBL/GenBank/DDBJ whole genome shotgun (WGS) entry which is preliminary data.</text>
</comment>
<dbReference type="OrthoDB" id="6775559at2759"/>
<sequence length="150" mass="16649">MVGIARLLKHEVQQKDREIKKLKSRGDTAVVAVGQEESKDNPVKANVSVAAVRSVKSGAVIVKCNSRRDAEKLKTAVEASRKLKGKELEKANPRVILGRIDKDLTQDKLMRVIARNNGDLVEVCGGVKRFENQVREELRIGGKRKITILI</sequence>